<reference evidence="1 2" key="1">
    <citation type="submission" date="2015-10" db="EMBL/GenBank/DDBJ databases">
        <title>Genomic differences between typical nodule nitrogen-fixing rhizobial strains and those coming from bean seeds.</title>
        <authorList>
            <person name="Peralta H."/>
            <person name="Aguilar-Vera A."/>
            <person name="Diaz R."/>
            <person name="Mora Y."/>
            <person name="Martinez-Batallar G."/>
            <person name="Salazar E."/>
            <person name="Vargas-Lagunas C."/>
            <person name="Encarnacion S."/>
            <person name="Girard L."/>
            <person name="Mora J."/>
        </authorList>
    </citation>
    <scope>NUCLEOTIDE SEQUENCE [LARGE SCALE GENOMIC DNA]</scope>
    <source>
        <strain evidence="1 2">CFNEI 73</strain>
    </source>
</reference>
<dbReference type="EMBL" id="CP013107">
    <property type="protein sequence ID" value="APG92415.1"/>
    <property type="molecule type" value="Genomic_DNA"/>
</dbReference>
<dbReference type="KEGG" id="same:SAMCFNEI73_Ch3151"/>
<organism evidence="1 2">
    <name type="scientific">Sinorhizobium americanum</name>
    <dbReference type="NCBI Taxonomy" id="194963"/>
    <lineage>
        <taxon>Bacteria</taxon>
        <taxon>Pseudomonadati</taxon>
        <taxon>Pseudomonadota</taxon>
        <taxon>Alphaproteobacteria</taxon>
        <taxon>Hyphomicrobiales</taxon>
        <taxon>Rhizobiaceae</taxon>
        <taxon>Sinorhizobium/Ensifer group</taxon>
        <taxon>Sinorhizobium</taxon>
    </lineage>
</organism>
<protein>
    <submittedName>
        <fullName evidence="1">Uncharacterized protein</fullName>
    </submittedName>
</protein>
<accession>A0A1L3LQQ9</accession>
<proteinExistence type="predicted"/>
<dbReference type="Proteomes" id="UP000182306">
    <property type="component" value="Chromosome"/>
</dbReference>
<evidence type="ECO:0000313" key="1">
    <source>
        <dbReference type="EMBL" id="APG92415.1"/>
    </source>
</evidence>
<evidence type="ECO:0000313" key="2">
    <source>
        <dbReference type="Proteomes" id="UP000182306"/>
    </source>
</evidence>
<name>A0A1L3LQQ9_9HYPH</name>
<sequence length="89" mass="10209">MPDCNRKRLIAFQQVWLTNRQSAAEGLLQQHFAARKRHVGHNCRRTCGRQRRASYQTRKGRCSTLMCGSRLKVRDAGGKPPTSPFALFH</sequence>
<keyword evidence="2" id="KW-1185">Reference proteome</keyword>
<gene>
    <name evidence="1" type="ORF">SAMCFNEI73_Ch3151</name>
</gene>
<dbReference type="AlphaFoldDB" id="A0A1L3LQQ9"/>